<evidence type="ECO:0000259" key="6">
    <source>
        <dbReference type="Pfam" id="PF01061"/>
    </source>
</evidence>
<feature type="transmembrane region" description="Helical" evidence="5">
    <location>
        <begin position="170"/>
        <end position="191"/>
    </location>
</feature>
<evidence type="ECO:0000313" key="8">
    <source>
        <dbReference type="Proteomes" id="UP000322139"/>
    </source>
</evidence>
<dbReference type="GO" id="GO:0140359">
    <property type="term" value="F:ABC-type transporter activity"/>
    <property type="evidence" value="ECO:0007669"/>
    <property type="project" value="InterPro"/>
</dbReference>
<dbReference type="RefSeq" id="WP_148973546.1">
    <property type="nucleotide sequence ID" value="NZ_VTER01000002.1"/>
</dbReference>
<keyword evidence="2 5" id="KW-0812">Transmembrane</keyword>
<gene>
    <name evidence="7" type="ORF">FZD51_03785</name>
</gene>
<protein>
    <submittedName>
        <fullName evidence="7">ABC transporter permease</fullName>
    </submittedName>
</protein>
<evidence type="ECO:0000256" key="5">
    <source>
        <dbReference type="SAM" id="Phobius"/>
    </source>
</evidence>
<proteinExistence type="predicted"/>
<evidence type="ECO:0000256" key="2">
    <source>
        <dbReference type="ARBA" id="ARBA00022692"/>
    </source>
</evidence>
<dbReference type="EMBL" id="VTER01000002">
    <property type="protein sequence ID" value="TYS51170.1"/>
    <property type="molecule type" value="Genomic_DNA"/>
</dbReference>
<name>A0A5D4RJR1_9BACI</name>
<evidence type="ECO:0000256" key="1">
    <source>
        <dbReference type="ARBA" id="ARBA00004141"/>
    </source>
</evidence>
<reference evidence="7 8" key="1">
    <citation type="submission" date="2019-08" db="EMBL/GenBank/DDBJ databases">
        <title>Bacillus genomes from the desert of Cuatro Cienegas, Coahuila.</title>
        <authorList>
            <person name="Olmedo-Alvarez G."/>
        </authorList>
    </citation>
    <scope>NUCLEOTIDE SEQUENCE [LARGE SCALE GENOMIC DNA]</scope>
    <source>
        <strain evidence="7 8">CH446_14T</strain>
    </source>
</reference>
<dbReference type="InterPro" id="IPR013525">
    <property type="entry name" value="ABC2_TM"/>
</dbReference>
<dbReference type="PANTHER" id="PTHR43229">
    <property type="entry name" value="NODULATION PROTEIN J"/>
    <property type="match status" value="1"/>
</dbReference>
<comment type="caution">
    <text evidence="7">The sequence shown here is derived from an EMBL/GenBank/DDBJ whole genome shotgun (WGS) entry which is preliminary data.</text>
</comment>
<keyword evidence="4 5" id="KW-0472">Membrane</keyword>
<sequence>MIFFNKFGFTYLSYKSLYSFQTLKLFILFRLVDPLMHYLFFAALASSVVGTDYLKYVVVGNIAYYTSQTIMINFMNMFRLERRYGTLELNIASPEPTILIIFRKAIVPLLDGLFVFAAGLLIGSLIFGIDLPLDQTANLLLIFIAILFSVLSFSLLFASISLLFSNVNLFLNLSLAFFQIFCGVNFSAALLPAPLEAFARLLPLTHGIEALRAIYGLEAQPVYHLLAREVFIGIGYLFIGILMVFAMEKIARRNGALFRNI</sequence>
<dbReference type="AlphaFoldDB" id="A0A5D4RJR1"/>
<feature type="domain" description="ABC-2 type transporter transmembrane" evidence="6">
    <location>
        <begin position="24"/>
        <end position="214"/>
    </location>
</feature>
<evidence type="ECO:0000256" key="3">
    <source>
        <dbReference type="ARBA" id="ARBA00022989"/>
    </source>
</evidence>
<feature type="transmembrane region" description="Helical" evidence="5">
    <location>
        <begin position="139"/>
        <end position="163"/>
    </location>
</feature>
<evidence type="ECO:0000256" key="4">
    <source>
        <dbReference type="ARBA" id="ARBA00023136"/>
    </source>
</evidence>
<accession>A0A5D4RJR1</accession>
<dbReference type="InterPro" id="IPR000412">
    <property type="entry name" value="ABC_2_transport"/>
</dbReference>
<organism evidence="7 8">
    <name type="scientific">Bacillus infantis</name>
    <dbReference type="NCBI Taxonomy" id="324767"/>
    <lineage>
        <taxon>Bacteria</taxon>
        <taxon>Bacillati</taxon>
        <taxon>Bacillota</taxon>
        <taxon>Bacilli</taxon>
        <taxon>Bacillales</taxon>
        <taxon>Bacillaceae</taxon>
        <taxon>Bacillus</taxon>
    </lineage>
</organism>
<keyword evidence="3 5" id="KW-1133">Transmembrane helix</keyword>
<feature type="transmembrane region" description="Helical" evidence="5">
    <location>
        <begin position="105"/>
        <end position="127"/>
    </location>
</feature>
<comment type="subcellular location">
    <subcellularLocation>
        <location evidence="1">Membrane</location>
        <topology evidence="1">Multi-pass membrane protein</topology>
    </subcellularLocation>
</comment>
<dbReference type="InterPro" id="IPR051784">
    <property type="entry name" value="Nod_factor_ABC_transporter"/>
</dbReference>
<dbReference type="Pfam" id="PF01061">
    <property type="entry name" value="ABC2_membrane"/>
    <property type="match status" value="1"/>
</dbReference>
<dbReference type="PANTHER" id="PTHR43229:SF6">
    <property type="entry name" value="ABC-TYPE MULTIDRUG TRANSPORT SYSTEM, PERMEASE COMPONENT"/>
    <property type="match status" value="1"/>
</dbReference>
<dbReference type="GO" id="GO:0043190">
    <property type="term" value="C:ATP-binding cassette (ABC) transporter complex"/>
    <property type="evidence" value="ECO:0007669"/>
    <property type="project" value="InterPro"/>
</dbReference>
<dbReference type="PRINTS" id="PR00164">
    <property type="entry name" value="ABC2TRNSPORT"/>
</dbReference>
<feature type="transmembrane region" description="Helical" evidence="5">
    <location>
        <begin position="230"/>
        <end position="247"/>
    </location>
</feature>
<evidence type="ECO:0000313" key="7">
    <source>
        <dbReference type="EMBL" id="TYS51170.1"/>
    </source>
</evidence>
<dbReference type="Proteomes" id="UP000322139">
    <property type="component" value="Unassembled WGS sequence"/>
</dbReference>